<name>A0ABT3ZEJ3_9HYPH</name>
<evidence type="ECO:0000313" key="1">
    <source>
        <dbReference type="EMBL" id="MCY0150221.1"/>
    </source>
</evidence>
<organism evidence="1 2">
    <name type="scientific">Hoeflea algicola</name>
    <dbReference type="NCBI Taxonomy" id="2983763"/>
    <lineage>
        <taxon>Bacteria</taxon>
        <taxon>Pseudomonadati</taxon>
        <taxon>Pseudomonadota</taxon>
        <taxon>Alphaproteobacteria</taxon>
        <taxon>Hyphomicrobiales</taxon>
        <taxon>Rhizobiaceae</taxon>
        <taxon>Hoeflea</taxon>
    </lineage>
</organism>
<dbReference type="EMBL" id="JAOVZR010000001">
    <property type="protein sequence ID" value="MCY0150221.1"/>
    <property type="molecule type" value="Genomic_DNA"/>
</dbReference>
<sequence>MSTVWGVGKLFHKRTIDVWEWKQSDILKKRLPNNPNWSALAEKHAAMSFTPLQLAHAVVKADFLNPTSIILPGIGFLLQASQIVDFNQVDFRLANGGATALNDFSGTSLCGRLAQGFTLLYADKKGYSFVGPLRTHLVACGALSPGAKAVKAADFLFEDANKDRIIVESKGSFADTGNDPTIVKTKLKRALENQVAPWINKLTPPASKGFVFLSQMRETGHKEKSALIFVDPPSDQIIDPVDVPEDWLKRHNYAAWLTIMGLPRPAQRLRARDESRLRKISLPIFKVGRWKIVATQPYYHWGFGTGFGVGMEASALEMVSDARSGRVENLIGYRGLEGVDDEGMFRGSLMHDGSYLGPLRGRDLIGFRTFIL</sequence>
<keyword evidence="2" id="KW-1185">Reference proteome</keyword>
<gene>
    <name evidence="1" type="ORF">OEG84_21560</name>
</gene>
<evidence type="ECO:0000313" key="2">
    <source>
        <dbReference type="Proteomes" id="UP001073227"/>
    </source>
</evidence>
<proteinExistence type="predicted"/>
<reference evidence="1" key="1">
    <citation type="submission" date="2022-10" db="EMBL/GenBank/DDBJ databases">
        <title>Hoeflea sp. G2-23, isolated from marine algae.</title>
        <authorList>
            <person name="Kristyanto S."/>
            <person name="Kim J.M."/>
            <person name="Jeon C.O."/>
        </authorList>
    </citation>
    <scope>NUCLEOTIDE SEQUENCE</scope>
    <source>
        <strain evidence="1">G2-23</strain>
    </source>
</reference>
<comment type="caution">
    <text evidence="1">The sequence shown here is derived from an EMBL/GenBank/DDBJ whole genome shotgun (WGS) entry which is preliminary data.</text>
</comment>
<dbReference type="RefSeq" id="WP_267655655.1">
    <property type="nucleotide sequence ID" value="NZ_JAOVZR010000001.1"/>
</dbReference>
<dbReference type="Proteomes" id="UP001073227">
    <property type="component" value="Unassembled WGS sequence"/>
</dbReference>
<accession>A0ABT3ZEJ3</accession>
<protein>
    <submittedName>
        <fullName evidence="1">Uncharacterized protein</fullName>
    </submittedName>
</protein>